<feature type="domain" description="Reverse transcriptase zinc-binding" evidence="1">
    <location>
        <begin position="16"/>
        <end position="100"/>
    </location>
</feature>
<reference evidence="3" key="2">
    <citation type="submission" date="2025-08" db="UniProtKB">
        <authorList>
            <consortium name="RefSeq"/>
        </authorList>
    </citation>
    <scope>IDENTIFICATION</scope>
    <source>
        <tissue evidence="3">Leaf</tissue>
    </source>
</reference>
<sequence length="200" mass="23421">MKGYLSFEQVVAMPKYSIKLAYNSLLPVNARQPWATVIWDRLGVPKHRFITWLAMLDRINTKEKLMKIGVTDDNLCLLCGTAVENQNHLFFRCEYSSKCWDNVSKWLGIAPAISDLHRLIHWVQKRKISKFRKGVTITGILCTVYHIWKERNNALWNAQIRRVDKVCDTIQKTIHNRISTVLPRVVSTRDHSWFLALVTW</sequence>
<evidence type="ECO:0000259" key="1">
    <source>
        <dbReference type="Pfam" id="PF13966"/>
    </source>
</evidence>
<evidence type="ECO:0000313" key="2">
    <source>
        <dbReference type="Proteomes" id="UP000813463"/>
    </source>
</evidence>
<dbReference type="PANTHER" id="PTHR33116">
    <property type="entry name" value="REVERSE TRANSCRIPTASE ZINC-BINDING DOMAIN-CONTAINING PROTEIN-RELATED-RELATED"/>
    <property type="match status" value="1"/>
</dbReference>
<accession>A0ABM3R452</accession>
<organism evidence="2 3">
    <name type="scientific">Spinacia oleracea</name>
    <name type="common">Spinach</name>
    <dbReference type="NCBI Taxonomy" id="3562"/>
    <lineage>
        <taxon>Eukaryota</taxon>
        <taxon>Viridiplantae</taxon>
        <taxon>Streptophyta</taxon>
        <taxon>Embryophyta</taxon>
        <taxon>Tracheophyta</taxon>
        <taxon>Spermatophyta</taxon>
        <taxon>Magnoliopsida</taxon>
        <taxon>eudicotyledons</taxon>
        <taxon>Gunneridae</taxon>
        <taxon>Pentapetalae</taxon>
        <taxon>Caryophyllales</taxon>
        <taxon>Chenopodiaceae</taxon>
        <taxon>Chenopodioideae</taxon>
        <taxon>Anserineae</taxon>
        <taxon>Spinacia</taxon>
    </lineage>
</organism>
<keyword evidence="2" id="KW-1185">Reference proteome</keyword>
<dbReference type="Proteomes" id="UP000813463">
    <property type="component" value="Chromosome 1"/>
</dbReference>
<dbReference type="Pfam" id="PF13966">
    <property type="entry name" value="zf-RVT"/>
    <property type="match status" value="1"/>
</dbReference>
<dbReference type="InterPro" id="IPR026960">
    <property type="entry name" value="RVT-Znf"/>
</dbReference>
<dbReference type="RefSeq" id="XP_056690391.1">
    <property type="nucleotide sequence ID" value="XM_056834413.1"/>
</dbReference>
<dbReference type="PANTHER" id="PTHR33116:SF84">
    <property type="entry name" value="RNA-DIRECTED DNA POLYMERASE"/>
    <property type="match status" value="1"/>
</dbReference>
<evidence type="ECO:0000313" key="3">
    <source>
        <dbReference type="RefSeq" id="XP_056690391.1"/>
    </source>
</evidence>
<protein>
    <recommendedName>
        <fullName evidence="1">Reverse transcriptase zinc-binding domain-containing protein</fullName>
    </recommendedName>
</protein>
<gene>
    <name evidence="3" type="primary">LOC130465593</name>
</gene>
<reference evidence="2" key="1">
    <citation type="journal article" date="2021" name="Nat. Commun.">
        <title>Genomic analyses provide insights into spinach domestication and the genetic basis of agronomic traits.</title>
        <authorList>
            <person name="Cai X."/>
            <person name="Sun X."/>
            <person name="Xu C."/>
            <person name="Sun H."/>
            <person name="Wang X."/>
            <person name="Ge C."/>
            <person name="Zhang Z."/>
            <person name="Wang Q."/>
            <person name="Fei Z."/>
            <person name="Jiao C."/>
            <person name="Wang Q."/>
        </authorList>
    </citation>
    <scope>NUCLEOTIDE SEQUENCE [LARGE SCALE GENOMIC DNA]</scope>
    <source>
        <strain evidence="2">cv. Varoflay</strain>
    </source>
</reference>
<name>A0ABM3R452_SPIOL</name>
<dbReference type="GeneID" id="130465593"/>
<proteinExistence type="predicted"/>